<keyword evidence="11" id="KW-1185">Reference proteome</keyword>
<dbReference type="Pfam" id="PF00083">
    <property type="entry name" value="Sugar_tr"/>
    <property type="match status" value="1"/>
</dbReference>
<feature type="transmembrane region" description="Helical" evidence="9">
    <location>
        <begin position="9"/>
        <end position="31"/>
    </location>
</feature>
<dbReference type="FunFam" id="1.20.1250.20:FF:000055">
    <property type="entry name" value="Facilitated trehalose transporter Tret1-2 homolog"/>
    <property type="match status" value="1"/>
</dbReference>
<dbReference type="PROSITE" id="PS00216">
    <property type="entry name" value="SUGAR_TRANSPORT_1"/>
    <property type="match status" value="1"/>
</dbReference>
<keyword evidence="2" id="KW-1003">Cell membrane</keyword>
<evidence type="ECO:0000256" key="2">
    <source>
        <dbReference type="ARBA" id="ARBA00022475"/>
    </source>
</evidence>
<feature type="transmembrane region" description="Helical" evidence="9">
    <location>
        <begin position="62"/>
        <end position="82"/>
    </location>
</feature>
<gene>
    <name evidence="12" type="primary">LOC108733552</name>
</gene>
<feature type="transmembrane region" description="Helical" evidence="9">
    <location>
        <begin position="258"/>
        <end position="278"/>
    </location>
</feature>
<feature type="transmembrane region" description="Helical" evidence="9">
    <location>
        <begin position="149"/>
        <end position="168"/>
    </location>
</feature>
<evidence type="ECO:0000256" key="4">
    <source>
        <dbReference type="ARBA" id="ARBA00022989"/>
    </source>
</evidence>
<name>A0A1W4W842_AGRPL</name>
<evidence type="ECO:0000256" key="7">
    <source>
        <dbReference type="ARBA" id="ARBA00024348"/>
    </source>
</evidence>
<keyword evidence="8" id="KW-0813">Transport</keyword>
<dbReference type="InParanoid" id="A0A1W4W842"/>
<evidence type="ECO:0000256" key="6">
    <source>
        <dbReference type="ARBA" id="ARBA00023180"/>
    </source>
</evidence>
<feature type="transmembrane region" description="Helical" evidence="9">
    <location>
        <begin position="298"/>
        <end position="316"/>
    </location>
</feature>
<dbReference type="SUPFAM" id="SSF103473">
    <property type="entry name" value="MFS general substrate transporter"/>
    <property type="match status" value="1"/>
</dbReference>
<dbReference type="GeneID" id="108733552"/>
<dbReference type="InterPro" id="IPR005828">
    <property type="entry name" value="MFS_sugar_transport-like"/>
</dbReference>
<dbReference type="Proteomes" id="UP000192223">
    <property type="component" value="Unplaced"/>
</dbReference>
<dbReference type="PRINTS" id="PR00171">
    <property type="entry name" value="SUGRTRNSPORT"/>
</dbReference>
<dbReference type="STRING" id="224129.A0A1W4W842"/>
<evidence type="ECO:0000259" key="10">
    <source>
        <dbReference type="PROSITE" id="PS50850"/>
    </source>
</evidence>
<dbReference type="InterPro" id="IPR044775">
    <property type="entry name" value="MFS_ERD6/Tret1-like"/>
</dbReference>
<dbReference type="PANTHER" id="PTHR48021:SF47">
    <property type="entry name" value="GH17672P"/>
    <property type="match status" value="1"/>
</dbReference>
<feature type="transmembrane region" description="Helical" evidence="9">
    <location>
        <begin position="323"/>
        <end position="345"/>
    </location>
</feature>
<proteinExistence type="inferred from homology"/>
<comment type="similarity">
    <text evidence="7">Belongs to the major facilitator superfamily. Sugar transporter (TC 2.A.1.1) family. Trehalose transporter subfamily.</text>
</comment>
<evidence type="ECO:0000256" key="3">
    <source>
        <dbReference type="ARBA" id="ARBA00022692"/>
    </source>
</evidence>
<dbReference type="PROSITE" id="PS00217">
    <property type="entry name" value="SUGAR_TRANSPORT_2"/>
    <property type="match status" value="1"/>
</dbReference>
<evidence type="ECO:0000256" key="1">
    <source>
        <dbReference type="ARBA" id="ARBA00004651"/>
    </source>
</evidence>
<dbReference type="InterPro" id="IPR003663">
    <property type="entry name" value="Sugar/inositol_transpt"/>
</dbReference>
<organism evidence="11 12">
    <name type="scientific">Agrilus planipennis</name>
    <name type="common">Emerald ash borer</name>
    <name type="synonym">Agrilus marcopoli</name>
    <dbReference type="NCBI Taxonomy" id="224129"/>
    <lineage>
        <taxon>Eukaryota</taxon>
        <taxon>Metazoa</taxon>
        <taxon>Ecdysozoa</taxon>
        <taxon>Arthropoda</taxon>
        <taxon>Hexapoda</taxon>
        <taxon>Insecta</taxon>
        <taxon>Pterygota</taxon>
        <taxon>Neoptera</taxon>
        <taxon>Endopterygota</taxon>
        <taxon>Coleoptera</taxon>
        <taxon>Polyphaga</taxon>
        <taxon>Elateriformia</taxon>
        <taxon>Buprestoidea</taxon>
        <taxon>Buprestidae</taxon>
        <taxon>Agrilinae</taxon>
        <taxon>Agrilus</taxon>
    </lineage>
</organism>
<keyword evidence="5 9" id="KW-0472">Membrane</keyword>
<evidence type="ECO:0000256" key="5">
    <source>
        <dbReference type="ARBA" id="ARBA00023136"/>
    </source>
</evidence>
<feature type="transmembrane region" description="Helical" evidence="9">
    <location>
        <begin position="174"/>
        <end position="194"/>
    </location>
</feature>
<feature type="transmembrane region" description="Helical" evidence="9">
    <location>
        <begin position="89"/>
        <end position="109"/>
    </location>
</feature>
<keyword evidence="4 9" id="KW-1133">Transmembrane helix</keyword>
<sequence>MLKGLKNRAYVLAAVMSCNLAAFAVGLTITWTSPVFPKMNNSTGNLDENPFDAPTTTEEQSWIAALLSCGAIFGPFIVGLLADRIGRKWTLVYACGIPLTAAFLITAFAKTPVLYYVARFLGGLGVGVVFGALPMYIGEISETSIRGTLTSFINIFMVGGELLCYAVGPYTSVMWFSIICAVFPALFVILFSFFPDSPQYFILKNNIPAAESSLAKLRGTDVGGIKKEFATIKENVETEMKNRGTIMDVIKNRGSRKALLICSGLAGIQQLSGIKIVLTYTTDIFNASGSSLNSDISSLIVGLVQFASGFSTPVLVDRLGRKMLLLISAVGMVISEVPLGLYFYLKENNYNVSYIDWLPIVCMIVYIITYNFGFGPLPLGLMGEVFSADVKAAASTVAASFNAFMAFIVVKAFSNLQDAVGPGVTYWIFSFFSFLGIIFTLLFVVETKGKTFAEIQERLNR</sequence>
<protein>
    <submittedName>
        <fullName evidence="12">Facilitated trehalose transporter Tret1-like</fullName>
    </submittedName>
</protein>
<dbReference type="InterPro" id="IPR020846">
    <property type="entry name" value="MFS_dom"/>
</dbReference>
<dbReference type="RefSeq" id="XP_018320241.1">
    <property type="nucleotide sequence ID" value="XM_018464739.2"/>
</dbReference>
<feature type="transmembrane region" description="Helical" evidence="9">
    <location>
        <begin position="393"/>
        <end position="414"/>
    </location>
</feature>
<evidence type="ECO:0000313" key="11">
    <source>
        <dbReference type="Proteomes" id="UP000192223"/>
    </source>
</evidence>
<accession>A0A1W4W842</accession>
<evidence type="ECO:0000256" key="9">
    <source>
        <dbReference type="SAM" id="Phobius"/>
    </source>
</evidence>
<feature type="transmembrane region" description="Helical" evidence="9">
    <location>
        <begin position="115"/>
        <end position="137"/>
    </location>
</feature>
<evidence type="ECO:0000313" key="12">
    <source>
        <dbReference type="RefSeq" id="XP_018320241.1"/>
    </source>
</evidence>
<dbReference type="InterPro" id="IPR036259">
    <property type="entry name" value="MFS_trans_sf"/>
</dbReference>
<feature type="transmembrane region" description="Helical" evidence="9">
    <location>
        <begin position="426"/>
        <end position="445"/>
    </location>
</feature>
<keyword evidence="6" id="KW-0325">Glycoprotein</keyword>
<dbReference type="PANTHER" id="PTHR48021">
    <property type="match status" value="1"/>
</dbReference>
<dbReference type="GO" id="GO:0005886">
    <property type="term" value="C:plasma membrane"/>
    <property type="evidence" value="ECO:0007669"/>
    <property type="project" value="UniProtKB-SubCell"/>
</dbReference>
<dbReference type="GO" id="GO:0051119">
    <property type="term" value="F:sugar transmembrane transporter activity"/>
    <property type="evidence" value="ECO:0007669"/>
    <property type="project" value="InterPro"/>
</dbReference>
<dbReference type="InterPro" id="IPR050549">
    <property type="entry name" value="MFS_Trehalose_Transporter"/>
</dbReference>
<dbReference type="NCBIfam" id="TIGR00879">
    <property type="entry name" value="SP"/>
    <property type="match status" value="1"/>
</dbReference>
<dbReference type="PROSITE" id="PS50850">
    <property type="entry name" value="MFS"/>
    <property type="match status" value="1"/>
</dbReference>
<feature type="domain" description="Major facilitator superfamily (MFS) profile" evidence="10">
    <location>
        <begin position="14"/>
        <end position="448"/>
    </location>
</feature>
<reference evidence="12" key="1">
    <citation type="submission" date="2025-08" db="UniProtKB">
        <authorList>
            <consortium name="RefSeq"/>
        </authorList>
    </citation>
    <scope>IDENTIFICATION</scope>
    <source>
        <tissue evidence="12">Entire body</tissue>
    </source>
</reference>
<dbReference type="Gene3D" id="1.20.1250.20">
    <property type="entry name" value="MFS general substrate transporter like domains"/>
    <property type="match status" value="1"/>
</dbReference>
<feature type="transmembrane region" description="Helical" evidence="9">
    <location>
        <begin position="357"/>
        <end position="381"/>
    </location>
</feature>
<dbReference type="OrthoDB" id="4142200at2759"/>
<keyword evidence="3 9" id="KW-0812">Transmembrane</keyword>
<dbReference type="KEGG" id="apln:108733552"/>
<dbReference type="CDD" id="cd17358">
    <property type="entry name" value="MFS_GLUT6_8_Class3_like"/>
    <property type="match status" value="1"/>
</dbReference>
<dbReference type="InterPro" id="IPR005829">
    <property type="entry name" value="Sugar_transporter_CS"/>
</dbReference>
<evidence type="ECO:0000256" key="8">
    <source>
        <dbReference type="RuleBase" id="RU003346"/>
    </source>
</evidence>
<comment type="subcellular location">
    <subcellularLocation>
        <location evidence="1">Cell membrane</location>
        <topology evidence="1">Multi-pass membrane protein</topology>
    </subcellularLocation>
</comment>
<dbReference type="AlphaFoldDB" id="A0A1W4W842"/>